<keyword evidence="3 8" id="KW-1133">Transmembrane helix</keyword>
<dbReference type="FunFam" id="2.60.40.10:FF:000284">
    <property type="entry name" value="interleukin-1 receptor accessory protein-like 1"/>
    <property type="match status" value="1"/>
</dbReference>
<evidence type="ECO:0000256" key="9">
    <source>
        <dbReference type="SAM" id="SignalP"/>
    </source>
</evidence>
<keyword evidence="7" id="KW-0393">Immunoglobulin domain</keyword>
<protein>
    <recommendedName>
        <fullName evidence="10">Ig-like domain-containing protein</fullName>
    </recommendedName>
</protein>
<keyword evidence="9" id="KW-0732">Signal</keyword>
<dbReference type="InterPro" id="IPR015621">
    <property type="entry name" value="IL-1_rcpt_fam"/>
</dbReference>
<dbReference type="SUPFAM" id="SSF48726">
    <property type="entry name" value="Immunoglobulin"/>
    <property type="match status" value="3"/>
</dbReference>
<dbReference type="InterPro" id="IPR003599">
    <property type="entry name" value="Ig_sub"/>
</dbReference>
<evidence type="ECO:0000256" key="3">
    <source>
        <dbReference type="ARBA" id="ARBA00022989"/>
    </source>
</evidence>
<feature type="signal peptide" evidence="9">
    <location>
        <begin position="1"/>
        <end position="22"/>
    </location>
</feature>
<evidence type="ECO:0000256" key="2">
    <source>
        <dbReference type="ARBA" id="ARBA00022692"/>
    </source>
</evidence>
<evidence type="ECO:0000313" key="12">
    <source>
        <dbReference type="Proteomes" id="UP000694397"/>
    </source>
</evidence>
<evidence type="ECO:0000256" key="4">
    <source>
        <dbReference type="ARBA" id="ARBA00023157"/>
    </source>
</evidence>
<dbReference type="AlphaFoldDB" id="A0A8C9TXM5"/>
<name>A0A8C9TXM5_SCLFO</name>
<proteinExistence type="predicted"/>
<organism evidence="11 12">
    <name type="scientific">Scleropages formosus</name>
    <name type="common">Asian bonytongue</name>
    <name type="synonym">Osteoglossum formosum</name>
    <dbReference type="NCBI Taxonomy" id="113540"/>
    <lineage>
        <taxon>Eukaryota</taxon>
        <taxon>Metazoa</taxon>
        <taxon>Chordata</taxon>
        <taxon>Craniata</taxon>
        <taxon>Vertebrata</taxon>
        <taxon>Euteleostomi</taxon>
        <taxon>Actinopterygii</taxon>
        <taxon>Neopterygii</taxon>
        <taxon>Teleostei</taxon>
        <taxon>Osteoglossocephala</taxon>
        <taxon>Osteoglossomorpha</taxon>
        <taxon>Osteoglossiformes</taxon>
        <taxon>Osteoglossidae</taxon>
        <taxon>Scleropages</taxon>
    </lineage>
</organism>
<dbReference type="GO" id="GO:0016020">
    <property type="term" value="C:membrane"/>
    <property type="evidence" value="ECO:0007669"/>
    <property type="project" value="UniProtKB-SubCell"/>
</dbReference>
<reference evidence="11 12" key="1">
    <citation type="submission" date="2019-04" db="EMBL/GenBank/DDBJ databases">
        <authorList>
            <consortium name="Wellcome Sanger Institute Data Sharing"/>
        </authorList>
    </citation>
    <scope>NUCLEOTIDE SEQUENCE [LARGE SCALE GENOMIC DNA]</scope>
</reference>
<dbReference type="CDD" id="cd00096">
    <property type="entry name" value="Ig"/>
    <property type="match status" value="1"/>
</dbReference>
<feature type="chain" id="PRO_5034590792" description="Ig-like domain-containing protein" evidence="9">
    <location>
        <begin position="23"/>
        <end position="425"/>
    </location>
</feature>
<dbReference type="PANTHER" id="PTHR11890:SF23">
    <property type="entry name" value="INTERLEUKIN-18 RECEPTOR ACCESSORY PROTEIN"/>
    <property type="match status" value="1"/>
</dbReference>
<evidence type="ECO:0000256" key="8">
    <source>
        <dbReference type="SAM" id="Phobius"/>
    </source>
</evidence>
<dbReference type="Ensembl" id="ENSSFOT00015067542.1">
    <property type="protein sequence ID" value="ENSSFOP00015060067.1"/>
    <property type="gene ID" value="ENSSFOG00015011461.2"/>
</dbReference>
<dbReference type="InterPro" id="IPR007110">
    <property type="entry name" value="Ig-like_dom"/>
</dbReference>
<evidence type="ECO:0000256" key="7">
    <source>
        <dbReference type="ARBA" id="ARBA00023319"/>
    </source>
</evidence>
<keyword evidence="5" id="KW-0675">Receptor</keyword>
<evidence type="ECO:0000256" key="6">
    <source>
        <dbReference type="ARBA" id="ARBA00023180"/>
    </source>
</evidence>
<dbReference type="PANTHER" id="PTHR11890">
    <property type="entry name" value="INTERLEUKIN-1 RECEPTOR FAMILY MEMBER"/>
    <property type="match status" value="1"/>
</dbReference>
<reference evidence="11" key="2">
    <citation type="submission" date="2025-08" db="UniProtKB">
        <authorList>
            <consortium name="Ensembl"/>
        </authorList>
    </citation>
    <scope>IDENTIFICATION</scope>
</reference>
<keyword evidence="2 8" id="KW-0812">Transmembrane</keyword>
<dbReference type="InterPro" id="IPR013783">
    <property type="entry name" value="Ig-like_fold"/>
</dbReference>
<dbReference type="InterPro" id="IPR036179">
    <property type="entry name" value="Ig-like_dom_sf"/>
</dbReference>
<gene>
    <name evidence="11" type="primary">LOC108919981</name>
</gene>
<evidence type="ECO:0000256" key="5">
    <source>
        <dbReference type="ARBA" id="ARBA00023170"/>
    </source>
</evidence>
<dbReference type="Gene3D" id="2.60.40.10">
    <property type="entry name" value="Immunoglobulins"/>
    <property type="match status" value="3"/>
</dbReference>
<keyword evidence="6" id="KW-0325">Glycoprotein</keyword>
<keyword evidence="12" id="KW-1185">Reference proteome</keyword>
<evidence type="ECO:0000313" key="11">
    <source>
        <dbReference type="Ensembl" id="ENSSFOP00015060067.1"/>
    </source>
</evidence>
<dbReference type="GeneTree" id="ENSGT01090000259985"/>
<keyword evidence="8" id="KW-0472">Membrane</keyword>
<comment type="subcellular location">
    <subcellularLocation>
        <location evidence="1">Membrane</location>
        <topology evidence="1">Single-pass type I membrane protein</topology>
    </subcellularLocation>
</comment>
<keyword evidence="4" id="KW-1015">Disulfide bond</keyword>
<dbReference type="GO" id="GO:0042008">
    <property type="term" value="F:interleukin-18 receptor activity"/>
    <property type="evidence" value="ECO:0007669"/>
    <property type="project" value="TreeGrafter"/>
</dbReference>
<feature type="domain" description="Ig-like" evidence="10">
    <location>
        <begin position="124"/>
        <end position="204"/>
    </location>
</feature>
<dbReference type="Proteomes" id="UP000694397">
    <property type="component" value="Chromosome 14"/>
</dbReference>
<dbReference type="PROSITE" id="PS50835">
    <property type="entry name" value="IG_LIKE"/>
    <property type="match status" value="2"/>
</dbReference>
<feature type="domain" description="Ig-like" evidence="10">
    <location>
        <begin position="233"/>
        <end position="337"/>
    </location>
</feature>
<evidence type="ECO:0000256" key="1">
    <source>
        <dbReference type="ARBA" id="ARBA00004479"/>
    </source>
</evidence>
<reference evidence="11" key="3">
    <citation type="submission" date="2025-09" db="UniProtKB">
        <authorList>
            <consortium name="Ensembl"/>
        </authorList>
    </citation>
    <scope>IDENTIFICATION</scope>
</reference>
<evidence type="ECO:0000259" key="10">
    <source>
        <dbReference type="PROSITE" id="PS50835"/>
    </source>
</evidence>
<accession>A0A8C9TXM5</accession>
<feature type="transmembrane region" description="Helical" evidence="8">
    <location>
        <begin position="348"/>
        <end position="369"/>
    </location>
</feature>
<sequence length="425" mass="48276">MYCDLFLVAVNLLVFLAEYLYGFQKDKDVSSQLHIYGYKALAGEKFIMQCASPYHSHLFNLSESLEKSITWLRYDGVGVLPIDSESIVQQGNFLKFTNVEEKHAGDYLCYSGKERLHFRLDVIPRNGTGCKDHGDSQVTFITGKGGRISCPGVSCYTSPPEVVTWYKGDRSAKDLLLVGRDLKITGTVLLLKTVYLSDKAVFTCDFNYTDGITWTVRRLVEVAVVAEERELLPQILYPYKNCIEEAELGKPKILTCKVQFAFQREFKPVIKWLISYHNGSEEELEMDYCHEDHKSFGEKTITQTARLQQVNIRHLAASFTCFAQNSRGNVTSTLRLTRRPEALQRLEVIIAPVVVLILVTGASVVVQLYRMEIFLLCRAYLPFQVSTAELASNNPPIVFLISPRPYPTTSSINHPYAGFWFILRN</sequence>
<dbReference type="SMART" id="SM00409">
    <property type="entry name" value="IG"/>
    <property type="match status" value="3"/>
</dbReference>